<evidence type="ECO:0000313" key="4">
    <source>
        <dbReference type="Proteomes" id="UP000326340"/>
    </source>
</evidence>
<feature type="transmembrane region" description="Helical" evidence="2">
    <location>
        <begin position="81"/>
        <end position="106"/>
    </location>
</feature>
<feature type="region of interest" description="Disordered" evidence="1">
    <location>
        <begin position="1"/>
        <end position="77"/>
    </location>
</feature>
<feature type="compositionally biased region" description="Low complexity" evidence="1">
    <location>
        <begin position="19"/>
        <end position="67"/>
    </location>
</feature>
<keyword evidence="2" id="KW-0472">Membrane</keyword>
<evidence type="ECO:0000256" key="2">
    <source>
        <dbReference type="SAM" id="Phobius"/>
    </source>
</evidence>
<name>A0A5Q4BWU7_9PEZI</name>
<comment type="caution">
    <text evidence="3">The sequence shown here is derived from an EMBL/GenBank/DDBJ whole genome shotgun (WGS) entry which is preliminary data.</text>
</comment>
<organism evidence="3 4">
    <name type="scientific">Colletotrichum shisoi</name>
    <dbReference type="NCBI Taxonomy" id="2078593"/>
    <lineage>
        <taxon>Eukaryota</taxon>
        <taxon>Fungi</taxon>
        <taxon>Dikarya</taxon>
        <taxon>Ascomycota</taxon>
        <taxon>Pezizomycotina</taxon>
        <taxon>Sordariomycetes</taxon>
        <taxon>Hypocreomycetidae</taxon>
        <taxon>Glomerellales</taxon>
        <taxon>Glomerellaceae</taxon>
        <taxon>Colletotrichum</taxon>
        <taxon>Colletotrichum destructivum species complex</taxon>
    </lineage>
</organism>
<keyword evidence="4" id="KW-1185">Reference proteome</keyword>
<keyword evidence="2" id="KW-1133">Transmembrane helix</keyword>
<sequence length="305" mass="33450">MSLPATSISTSKFSQSLKLPTPSFPFDLSSTSTSSSDPLSEPSQTGSPTTSVPSQTVSTSTTEATSTKPGDATSSGSGTNLAAIIGGVLGSLALICITIILVIYIIRSNKEEKRKTAAFNTVINPHRPDQDSQKPRKRGLLTLSGTKRRTQDSDVSSLSGVTLNNAQETLYPDPPDDKAHPEAGWGPSEAQGSEVQRYPRGPWELNNETRPSEMSDYNRPAELPDYTFLKTLPTIPQAPTRQDSWRPNDDGAAWGDMRLHPRLRDRLSELWEGWRKWQTDHGARRSGAWSSWDRVIQLCILDTVN</sequence>
<feature type="compositionally biased region" description="Polar residues" evidence="1">
    <location>
        <begin position="1"/>
        <end position="18"/>
    </location>
</feature>
<proteinExistence type="predicted"/>
<accession>A0A5Q4BWU7</accession>
<gene>
    <name evidence="3" type="ORF">CSHISOI_03915</name>
</gene>
<dbReference type="EMBL" id="PUHP01000256">
    <property type="protein sequence ID" value="TQN71583.1"/>
    <property type="molecule type" value="Genomic_DNA"/>
</dbReference>
<evidence type="ECO:0000256" key="1">
    <source>
        <dbReference type="SAM" id="MobiDB-lite"/>
    </source>
</evidence>
<dbReference type="OrthoDB" id="4851487at2759"/>
<reference evidence="3 4" key="1">
    <citation type="journal article" date="2019" name="Sci. Rep.">
        <title>Colletotrichum shisoi sp. nov., an anthracnose pathogen of Perilla frutescens in Japan: molecular phylogenetic, morphological and genomic evidence.</title>
        <authorList>
            <person name="Gan P."/>
            <person name="Tsushima A."/>
            <person name="Hiroyama R."/>
            <person name="Narusaka M."/>
            <person name="Takano Y."/>
            <person name="Narusaka Y."/>
            <person name="Kawaradani M."/>
            <person name="Damm U."/>
            <person name="Shirasu K."/>
        </authorList>
    </citation>
    <scope>NUCLEOTIDE SEQUENCE [LARGE SCALE GENOMIC DNA]</scope>
    <source>
        <strain evidence="3 4">PG-2018a</strain>
    </source>
</reference>
<dbReference type="Proteomes" id="UP000326340">
    <property type="component" value="Unassembled WGS sequence"/>
</dbReference>
<feature type="region of interest" description="Disordered" evidence="1">
    <location>
        <begin position="119"/>
        <end position="218"/>
    </location>
</feature>
<keyword evidence="2" id="KW-0812">Transmembrane</keyword>
<evidence type="ECO:0000313" key="3">
    <source>
        <dbReference type="EMBL" id="TQN71583.1"/>
    </source>
</evidence>
<feature type="compositionally biased region" description="Polar residues" evidence="1">
    <location>
        <begin position="153"/>
        <end position="168"/>
    </location>
</feature>
<protein>
    <submittedName>
        <fullName evidence="3">Uncharacterized protein</fullName>
    </submittedName>
</protein>
<dbReference type="AlphaFoldDB" id="A0A5Q4BWU7"/>